<comment type="subunit">
    <text evidence="10">Homodimer.</text>
</comment>
<proteinExistence type="inferred from homology"/>
<evidence type="ECO:0000256" key="3">
    <source>
        <dbReference type="ARBA" id="ARBA00017473"/>
    </source>
</evidence>
<dbReference type="GO" id="GO:0016114">
    <property type="term" value="P:terpenoid biosynthetic process"/>
    <property type="evidence" value="ECO:0007669"/>
    <property type="project" value="UniProtKB-UniRule"/>
</dbReference>
<evidence type="ECO:0000259" key="12">
    <source>
        <dbReference type="Pfam" id="PF08544"/>
    </source>
</evidence>
<gene>
    <name evidence="10 13" type="primary">ispE</name>
    <name evidence="13" type="ORF">ERCIPICE3303_399</name>
</gene>
<accession>A0A803FTV9</accession>
<dbReference type="InterPro" id="IPR020568">
    <property type="entry name" value="Ribosomal_Su5_D2-typ_SF"/>
</dbReference>
<dbReference type="EMBL" id="LR217737">
    <property type="protein sequence ID" value="VFP88264.1"/>
    <property type="molecule type" value="Genomic_DNA"/>
</dbReference>
<dbReference type="InterPro" id="IPR006204">
    <property type="entry name" value="GHMP_kinase_N_dom"/>
</dbReference>
<evidence type="ECO:0000256" key="2">
    <source>
        <dbReference type="ARBA" id="ARBA00012052"/>
    </source>
</evidence>
<sequence length="286" mass="31806">MITWPSPAKLNLFLYITGRRQDGYHHIQTLFQFLDYGDTISIEINHSGTLQLLTPVDGTTEENNLIMRAAKLLLIHAEIYGTLSTKVGATFSIEKRIPIGGGLGGGSSNAATVLIALNYLWGTGFSLKYLAFLGLKLGADVPVFIWGLTSFAEGIGDRLLPLILDEKWYIVIDPSVGITSFQIFSDPDLPRDTSRRHIKDLLLNPFHNDCEGIVRKQYYEVEKVMSWLLLYSTPHMTGTGSCVFSEFNTQQAAFNVLDRMPKQWNGFVARGVNVSPLHSFMSSIVG</sequence>
<dbReference type="UniPathway" id="UPA00056">
    <property type="reaction ID" value="UER00094"/>
</dbReference>
<keyword evidence="8 10" id="KW-0414">Isoprene biosynthesis</keyword>
<evidence type="ECO:0000256" key="1">
    <source>
        <dbReference type="ARBA" id="ARBA00009684"/>
    </source>
</evidence>
<dbReference type="OrthoDB" id="9809438at2"/>
<evidence type="ECO:0000259" key="11">
    <source>
        <dbReference type="Pfam" id="PF00288"/>
    </source>
</evidence>
<evidence type="ECO:0000313" key="14">
    <source>
        <dbReference type="Proteomes" id="UP000294289"/>
    </source>
</evidence>
<dbReference type="PANTHER" id="PTHR43527">
    <property type="entry name" value="4-DIPHOSPHOCYTIDYL-2-C-METHYL-D-ERYTHRITOL KINASE, CHLOROPLASTIC"/>
    <property type="match status" value="1"/>
</dbReference>
<evidence type="ECO:0000256" key="9">
    <source>
        <dbReference type="ARBA" id="ARBA00032554"/>
    </source>
</evidence>
<dbReference type="NCBIfam" id="TIGR00154">
    <property type="entry name" value="ispE"/>
    <property type="match status" value="1"/>
</dbReference>
<dbReference type="PIRSF" id="PIRSF010376">
    <property type="entry name" value="IspE"/>
    <property type="match status" value="1"/>
</dbReference>
<dbReference type="GO" id="GO:0050515">
    <property type="term" value="F:4-(cytidine 5'-diphospho)-2-C-methyl-D-erythritol kinase activity"/>
    <property type="evidence" value="ECO:0007669"/>
    <property type="project" value="UniProtKB-UniRule"/>
</dbReference>
<evidence type="ECO:0000256" key="4">
    <source>
        <dbReference type="ARBA" id="ARBA00022679"/>
    </source>
</evidence>
<keyword evidence="7 10" id="KW-0067">ATP-binding</keyword>
<feature type="active site" evidence="10">
    <location>
        <position position="9"/>
    </location>
</feature>
<dbReference type="Gene3D" id="3.30.70.890">
    <property type="entry name" value="GHMP kinase, C-terminal domain"/>
    <property type="match status" value="1"/>
</dbReference>
<dbReference type="Pfam" id="PF00288">
    <property type="entry name" value="GHMP_kinases_N"/>
    <property type="match status" value="1"/>
</dbReference>
<organism evidence="13 14">
    <name type="scientific">Candidatus Erwinia haradaeae</name>
    <dbReference type="NCBI Taxonomy" id="1922217"/>
    <lineage>
        <taxon>Bacteria</taxon>
        <taxon>Pseudomonadati</taxon>
        <taxon>Pseudomonadota</taxon>
        <taxon>Gammaproteobacteria</taxon>
        <taxon>Enterobacterales</taxon>
        <taxon>Erwiniaceae</taxon>
        <taxon>Erwinia</taxon>
    </lineage>
</organism>
<dbReference type="GO" id="GO:0005524">
    <property type="term" value="F:ATP binding"/>
    <property type="evidence" value="ECO:0007669"/>
    <property type="project" value="UniProtKB-UniRule"/>
</dbReference>
<evidence type="ECO:0000256" key="6">
    <source>
        <dbReference type="ARBA" id="ARBA00022777"/>
    </source>
</evidence>
<evidence type="ECO:0000313" key="13">
    <source>
        <dbReference type="EMBL" id="VFP88264.1"/>
    </source>
</evidence>
<comment type="pathway">
    <text evidence="10">Isoprenoid biosynthesis; isopentenyl diphosphate biosynthesis via DXP pathway; isopentenyl diphosphate from 1-deoxy-D-xylulose 5-phosphate: step 3/6.</text>
</comment>
<comment type="function">
    <text evidence="10">Catalyzes the phosphorylation of the position 2 hydroxy group of 4-diphosphocytidyl-2C-methyl-D-erythritol.</text>
</comment>
<dbReference type="SUPFAM" id="SSF54211">
    <property type="entry name" value="Ribosomal protein S5 domain 2-like"/>
    <property type="match status" value="1"/>
</dbReference>
<dbReference type="RefSeq" id="WP_157991051.1">
    <property type="nucleotide sequence ID" value="NZ_LR217737.1"/>
</dbReference>
<dbReference type="HAMAP" id="MF_00061">
    <property type="entry name" value="IspE"/>
    <property type="match status" value="1"/>
</dbReference>
<dbReference type="Gene3D" id="3.30.230.10">
    <property type="match status" value="1"/>
</dbReference>
<dbReference type="GO" id="GO:0019288">
    <property type="term" value="P:isopentenyl diphosphate biosynthetic process, methylerythritol 4-phosphate pathway"/>
    <property type="evidence" value="ECO:0007669"/>
    <property type="project" value="UniProtKB-UniRule"/>
</dbReference>
<keyword evidence="4 10" id="KW-0808">Transferase</keyword>
<feature type="domain" description="GHMP kinase N-terminal" evidence="11">
    <location>
        <begin position="64"/>
        <end position="147"/>
    </location>
</feature>
<dbReference type="Proteomes" id="UP000294289">
    <property type="component" value="Chromosome"/>
</dbReference>
<evidence type="ECO:0000256" key="8">
    <source>
        <dbReference type="ARBA" id="ARBA00023229"/>
    </source>
</evidence>
<dbReference type="InterPro" id="IPR004424">
    <property type="entry name" value="IspE"/>
</dbReference>
<feature type="binding site" evidence="10">
    <location>
        <begin position="98"/>
        <end position="108"/>
    </location>
    <ligand>
        <name>ATP</name>
        <dbReference type="ChEBI" id="CHEBI:30616"/>
    </ligand>
</feature>
<dbReference type="Pfam" id="PF08544">
    <property type="entry name" value="GHMP_kinases_C"/>
    <property type="match status" value="1"/>
</dbReference>
<comment type="similarity">
    <text evidence="1 10">Belongs to the GHMP kinase family. IspE subfamily.</text>
</comment>
<keyword evidence="6 10" id="KW-0418">Kinase</keyword>
<dbReference type="SUPFAM" id="SSF55060">
    <property type="entry name" value="GHMP Kinase, C-terminal domain"/>
    <property type="match status" value="1"/>
</dbReference>
<evidence type="ECO:0000256" key="5">
    <source>
        <dbReference type="ARBA" id="ARBA00022741"/>
    </source>
</evidence>
<keyword evidence="5 10" id="KW-0547">Nucleotide-binding</keyword>
<evidence type="ECO:0000256" key="7">
    <source>
        <dbReference type="ARBA" id="ARBA00022840"/>
    </source>
</evidence>
<dbReference type="InterPro" id="IPR013750">
    <property type="entry name" value="GHMP_kinase_C_dom"/>
</dbReference>
<reference evidence="13 14" key="1">
    <citation type="submission" date="2019-02" db="EMBL/GenBank/DDBJ databases">
        <authorList>
            <person name="Manzano-Marin A."/>
            <person name="Manzano-Marin A."/>
        </authorList>
    </citation>
    <scope>NUCLEOTIDE SEQUENCE [LARGE SCALE GENOMIC DNA]</scope>
    <source>
        <strain evidence="13 14">ErCipiceae</strain>
    </source>
</reference>
<feature type="active site" evidence="10">
    <location>
        <position position="140"/>
    </location>
</feature>
<protein>
    <recommendedName>
        <fullName evidence="3 10">4-diphosphocytidyl-2-C-methyl-D-erythritol kinase</fullName>
        <shortName evidence="10">CMK</shortName>
        <ecNumber evidence="2 10">2.7.1.148</ecNumber>
    </recommendedName>
    <alternativeName>
        <fullName evidence="9 10">4-(cytidine-5'-diphospho)-2-C-methyl-D-erythritol kinase</fullName>
    </alternativeName>
</protein>
<dbReference type="PANTHER" id="PTHR43527:SF2">
    <property type="entry name" value="4-DIPHOSPHOCYTIDYL-2-C-METHYL-D-ERYTHRITOL KINASE, CHLOROPLASTIC"/>
    <property type="match status" value="1"/>
</dbReference>
<dbReference type="InterPro" id="IPR014721">
    <property type="entry name" value="Ribsml_uS5_D2-typ_fold_subgr"/>
</dbReference>
<dbReference type="AlphaFoldDB" id="A0A803FTV9"/>
<evidence type="ECO:0000256" key="10">
    <source>
        <dbReference type="HAMAP-Rule" id="MF_00061"/>
    </source>
</evidence>
<comment type="catalytic activity">
    <reaction evidence="10">
        <text>4-CDP-2-C-methyl-D-erythritol + ATP = 4-CDP-2-C-methyl-D-erythritol 2-phosphate + ADP + H(+)</text>
        <dbReference type="Rhea" id="RHEA:18437"/>
        <dbReference type="ChEBI" id="CHEBI:15378"/>
        <dbReference type="ChEBI" id="CHEBI:30616"/>
        <dbReference type="ChEBI" id="CHEBI:57823"/>
        <dbReference type="ChEBI" id="CHEBI:57919"/>
        <dbReference type="ChEBI" id="CHEBI:456216"/>
        <dbReference type="EC" id="2.7.1.148"/>
    </reaction>
</comment>
<dbReference type="EC" id="2.7.1.148" evidence="2 10"/>
<name>A0A803FTV9_9GAMM</name>
<dbReference type="InterPro" id="IPR036554">
    <property type="entry name" value="GHMP_kinase_C_sf"/>
</dbReference>
<feature type="domain" description="GHMP kinase C-terminal" evidence="12">
    <location>
        <begin position="210"/>
        <end position="265"/>
    </location>
</feature>